<name>A0A9P7ANW0_9AGAM</name>
<dbReference type="Proteomes" id="UP000719766">
    <property type="component" value="Unassembled WGS sequence"/>
</dbReference>
<comment type="caution">
    <text evidence="2">The sequence shown here is derived from an EMBL/GenBank/DDBJ whole genome shotgun (WGS) entry which is preliminary data.</text>
</comment>
<dbReference type="RefSeq" id="XP_041159705.1">
    <property type="nucleotide sequence ID" value="XM_041306650.1"/>
</dbReference>
<proteinExistence type="predicted"/>
<dbReference type="Pfam" id="PF20414">
    <property type="entry name" value="DUF6698"/>
    <property type="match status" value="1"/>
</dbReference>
<organism evidence="2 3">
    <name type="scientific">Suillus plorans</name>
    <dbReference type="NCBI Taxonomy" id="116603"/>
    <lineage>
        <taxon>Eukaryota</taxon>
        <taxon>Fungi</taxon>
        <taxon>Dikarya</taxon>
        <taxon>Basidiomycota</taxon>
        <taxon>Agaricomycotina</taxon>
        <taxon>Agaricomycetes</taxon>
        <taxon>Agaricomycetidae</taxon>
        <taxon>Boletales</taxon>
        <taxon>Suillineae</taxon>
        <taxon>Suillaceae</taxon>
        <taxon>Suillus</taxon>
    </lineage>
</organism>
<feature type="compositionally biased region" description="Polar residues" evidence="1">
    <location>
        <begin position="1"/>
        <end position="17"/>
    </location>
</feature>
<dbReference type="EMBL" id="JABBWE010000031">
    <property type="protein sequence ID" value="KAG1793249.1"/>
    <property type="molecule type" value="Genomic_DNA"/>
</dbReference>
<feature type="region of interest" description="Disordered" evidence="1">
    <location>
        <begin position="384"/>
        <end position="403"/>
    </location>
</feature>
<gene>
    <name evidence="2" type="ORF">HD556DRAFT_1443678</name>
</gene>
<feature type="compositionally biased region" description="Basic residues" evidence="1">
    <location>
        <begin position="473"/>
        <end position="485"/>
    </location>
</feature>
<evidence type="ECO:0000256" key="1">
    <source>
        <dbReference type="SAM" id="MobiDB-lite"/>
    </source>
</evidence>
<feature type="compositionally biased region" description="Acidic residues" evidence="1">
    <location>
        <begin position="26"/>
        <end position="37"/>
    </location>
</feature>
<dbReference type="OrthoDB" id="2693481at2759"/>
<sequence>MPQRTQGEDFTQDIQNIDSSSAADSTDSDSDQSNDDSDLLRVRTAIAAPPLNASAEDLRKASLYVALELAQRLLLDMRGKYREALKKNTLLEATLSKGRKTKLTNKDLALATKEDTIKNYGRKFSVTHCLWVDTIIFPLRAPPPRIDLTSKEWWLSPMSIQDGVKAEIFLFILPADHNMMAHKNFGSHFVKGVNSVRAEMVSDVKSCAAAIFNLDAKFFIRGYARDLEPACRALLLNPQDDFFKTSKLVYILKASLFGRSSLAANAPPMPKTKAKIWELRAVTPGLIAAAAIVAIFILSGDKELVEIGDKSRISYKEYHNYYRQTLMTSGAWANSIYTFFNNSLFATSSSVAALGSDFVGVSSGPHNTWEEDFERVMETGGDLPEVDAPRAISPLTDEEDTPPSAVRRVANLNAPNILAPESISAAMQGLAVADSQDRELLPPTPALNDLGSQAPEMLTNDSESGPGALIQKPKPKPKPRRKTKGGARAEDLMLGAADEDLALVRRSGHAKK</sequence>
<dbReference type="AlphaFoldDB" id="A0A9P7ANW0"/>
<feature type="region of interest" description="Disordered" evidence="1">
    <location>
        <begin position="440"/>
        <end position="492"/>
    </location>
</feature>
<reference evidence="2" key="1">
    <citation type="journal article" date="2020" name="New Phytol.">
        <title>Comparative genomics reveals dynamic genome evolution in host specialist ectomycorrhizal fungi.</title>
        <authorList>
            <person name="Lofgren L.A."/>
            <person name="Nguyen N.H."/>
            <person name="Vilgalys R."/>
            <person name="Ruytinx J."/>
            <person name="Liao H.L."/>
            <person name="Branco S."/>
            <person name="Kuo A."/>
            <person name="LaButti K."/>
            <person name="Lipzen A."/>
            <person name="Andreopoulos W."/>
            <person name="Pangilinan J."/>
            <person name="Riley R."/>
            <person name="Hundley H."/>
            <person name="Na H."/>
            <person name="Barry K."/>
            <person name="Grigoriev I.V."/>
            <person name="Stajich J.E."/>
            <person name="Kennedy P.G."/>
        </authorList>
    </citation>
    <scope>NUCLEOTIDE SEQUENCE</scope>
    <source>
        <strain evidence="2">S12</strain>
    </source>
</reference>
<dbReference type="InterPro" id="IPR046521">
    <property type="entry name" value="DUF6698"/>
</dbReference>
<keyword evidence="3" id="KW-1185">Reference proteome</keyword>
<dbReference type="GeneID" id="64600414"/>
<accession>A0A9P7ANW0</accession>
<feature type="region of interest" description="Disordered" evidence="1">
    <location>
        <begin position="1"/>
        <end position="38"/>
    </location>
</feature>
<evidence type="ECO:0000313" key="2">
    <source>
        <dbReference type="EMBL" id="KAG1793249.1"/>
    </source>
</evidence>
<evidence type="ECO:0000313" key="3">
    <source>
        <dbReference type="Proteomes" id="UP000719766"/>
    </source>
</evidence>
<protein>
    <submittedName>
        <fullName evidence="2">Uncharacterized protein</fullName>
    </submittedName>
</protein>